<dbReference type="GeneID" id="119723862"/>
<dbReference type="Pfam" id="PF01344">
    <property type="entry name" value="Kelch_1"/>
    <property type="match status" value="2"/>
</dbReference>
<dbReference type="Pfam" id="PF00651">
    <property type="entry name" value="BTB"/>
    <property type="match status" value="1"/>
</dbReference>
<dbReference type="InterPro" id="IPR000210">
    <property type="entry name" value="BTB/POZ_dom"/>
</dbReference>
<dbReference type="Gene3D" id="2.120.10.80">
    <property type="entry name" value="Kelch-type beta propeller"/>
    <property type="match status" value="1"/>
</dbReference>
<name>A0A913ZGX7_PATMI</name>
<evidence type="ECO:0000256" key="1">
    <source>
        <dbReference type="ARBA" id="ARBA00022441"/>
    </source>
</evidence>
<dbReference type="PANTHER" id="PTHR45632">
    <property type="entry name" value="LD33804P"/>
    <property type="match status" value="1"/>
</dbReference>
<dbReference type="OMA" id="FWMYDHA"/>
<dbReference type="AlphaFoldDB" id="A0A913ZGX7"/>
<dbReference type="SMART" id="SM00612">
    <property type="entry name" value="Kelch"/>
    <property type="match status" value="4"/>
</dbReference>
<dbReference type="SMART" id="SM00875">
    <property type="entry name" value="BACK"/>
    <property type="match status" value="1"/>
</dbReference>
<dbReference type="PIRSF" id="PIRSF037037">
    <property type="entry name" value="Kelch-like_protein_gigaxonin"/>
    <property type="match status" value="1"/>
</dbReference>
<sequence length="596" mass="67545">MAGVETRTMVESKTHHDNLQALRAFHDSDAIRYTDSNLSNTLLAGLNQLRHERQLTDVTLEVGQEKFSCHRSVLAACSPYFKAMFTGGMQESSCNVISLGDVEPMSLQLILDFIYTGAINLSNDSVQNVFSAANLLQVAPVVHFCAEYMEKNLHVVNCVDMYQLACTYSCTNLKEAAWDYLNYHFQDVVNESQVVHASIDVVNDIVQSNQLNVASEDAVLQMVLAWVQWDVMTRRVFMTRLLEYVRFEHIAHDSLQSVIAVNVVPEINCAVEEAIKLNKEAFRSHHDNPPQQKSMQRLGVNARDVLLLMGRNYREHTMCCYHPPSQTSFFIDLPPVCRTLGAKLVVTDANDIYLATDDFREKSVFRFNHIQAKWVKISPRLQGRSNFAIASVHGKIFALGGINDWEILRSVEWYDPARDEWQFASSMPRDVIDFSVATYQNMIYVFSGSRTMKYDSLTDTWIATLPPMPTPRLQTACATNGSEIWLIGGFLAQSSSEVPTVSVESFQPDSNSWSKKEPLPSLLRFCSAVRYHPSSRLYLCGMWCGVHEMGLNIPMQLSSQFDLYDFDQLTSCWTDIAFDIPMQEVQSCAGARVFKR</sequence>
<dbReference type="RefSeq" id="XP_038050674.1">
    <property type="nucleotide sequence ID" value="XM_038194746.1"/>
</dbReference>
<proteinExistence type="predicted"/>
<dbReference type="InterPro" id="IPR011333">
    <property type="entry name" value="SKP1/BTB/POZ_sf"/>
</dbReference>
<reference evidence="4" key="1">
    <citation type="submission" date="2022-11" db="UniProtKB">
        <authorList>
            <consortium name="EnsemblMetazoa"/>
        </authorList>
    </citation>
    <scope>IDENTIFICATION</scope>
</reference>
<dbReference type="Gene3D" id="3.30.710.10">
    <property type="entry name" value="Potassium Channel Kv1.1, Chain A"/>
    <property type="match status" value="1"/>
</dbReference>
<dbReference type="EnsemblMetazoa" id="XM_038194746.1">
    <property type="protein sequence ID" value="XP_038050674.1"/>
    <property type="gene ID" value="LOC119723862"/>
</dbReference>
<dbReference type="Proteomes" id="UP000887568">
    <property type="component" value="Unplaced"/>
</dbReference>
<dbReference type="InterPro" id="IPR011705">
    <property type="entry name" value="BACK"/>
</dbReference>
<dbReference type="SUPFAM" id="SSF54695">
    <property type="entry name" value="POZ domain"/>
    <property type="match status" value="1"/>
</dbReference>
<evidence type="ECO:0000313" key="5">
    <source>
        <dbReference type="Proteomes" id="UP000887568"/>
    </source>
</evidence>
<evidence type="ECO:0000256" key="2">
    <source>
        <dbReference type="ARBA" id="ARBA00022737"/>
    </source>
</evidence>
<organism evidence="4 5">
    <name type="scientific">Patiria miniata</name>
    <name type="common">Bat star</name>
    <name type="synonym">Asterina miniata</name>
    <dbReference type="NCBI Taxonomy" id="46514"/>
    <lineage>
        <taxon>Eukaryota</taxon>
        <taxon>Metazoa</taxon>
        <taxon>Echinodermata</taxon>
        <taxon>Eleutherozoa</taxon>
        <taxon>Asterozoa</taxon>
        <taxon>Asteroidea</taxon>
        <taxon>Valvatacea</taxon>
        <taxon>Valvatida</taxon>
        <taxon>Asterinidae</taxon>
        <taxon>Patiria</taxon>
    </lineage>
</organism>
<dbReference type="InterPro" id="IPR006652">
    <property type="entry name" value="Kelch_1"/>
</dbReference>
<evidence type="ECO:0000313" key="4">
    <source>
        <dbReference type="EnsemblMetazoa" id="XP_038050674.1"/>
    </source>
</evidence>
<keyword evidence="2" id="KW-0677">Repeat</keyword>
<dbReference type="Pfam" id="PF07707">
    <property type="entry name" value="BACK"/>
    <property type="match status" value="1"/>
</dbReference>
<dbReference type="SMART" id="SM00225">
    <property type="entry name" value="BTB"/>
    <property type="match status" value="1"/>
</dbReference>
<dbReference type="PANTHER" id="PTHR45632:SF3">
    <property type="entry name" value="KELCH-LIKE PROTEIN 32"/>
    <property type="match status" value="1"/>
</dbReference>
<accession>A0A913ZGX7</accession>
<dbReference type="SUPFAM" id="SSF117281">
    <property type="entry name" value="Kelch motif"/>
    <property type="match status" value="1"/>
</dbReference>
<protein>
    <recommendedName>
        <fullName evidence="3">BTB domain-containing protein</fullName>
    </recommendedName>
</protein>
<keyword evidence="5" id="KW-1185">Reference proteome</keyword>
<feature type="domain" description="BTB" evidence="3">
    <location>
        <begin position="56"/>
        <end position="123"/>
    </location>
</feature>
<evidence type="ECO:0000259" key="3">
    <source>
        <dbReference type="PROSITE" id="PS50097"/>
    </source>
</evidence>
<dbReference type="Gene3D" id="1.25.40.420">
    <property type="match status" value="1"/>
</dbReference>
<dbReference type="PROSITE" id="PS50097">
    <property type="entry name" value="BTB"/>
    <property type="match status" value="1"/>
</dbReference>
<keyword evidence="1" id="KW-0880">Kelch repeat</keyword>
<dbReference type="InterPro" id="IPR017096">
    <property type="entry name" value="BTB-kelch_protein"/>
</dbReference>
<dbReference type="InterPro" id="IPR015915">
    <property type="entry name" value="Kelch-typ_b-propeller"/>
</dbReference>
<dbReference type="OrthoDB" id="45365at2759"/>